<evidence type="ECO:0000313" key="2">
    <source>
        <dbReference type="Proteomes" id="UP000243459"/>
    </source>
</evidence>
<protein>
    <submittedName>
        <fullName evidence="1">Uncharacterized protein</fullName>
    </submittedName>
</protein>
<proteinExistence type="predicted"/>
<reference evidence="2" key="1">
    <citation type="journal article" date="2017" name="Nat. Commun.">
        <title>The asparagus genome sheds light on the origin and evolution of a young Y chromosome.</title>
        <authorList>
            <person name="Harkess A."/>
            <person name="Zhou J."/>
            <person name="Xu C."/>
            <person name="Bowers J.E."/>
            <person name="Van der Hulst R."/>
            <person name="Ayyampalayam S."/>
            <person name="Mercati F."/>
            <person name="Riccardi P."/>
            <person name="McKain M.R."/>
            <person name="Kakrana A."/>
            <person name="Tang H."/>
            <person name="Ray J."/>
            <person name="Groenendijk J."/>
            <person name="Arikit S."/>
            <person name="Mathioni S.M."/>
            <person name="Nakano M."/>
            <person name="Shan H."/>
            <person name="Telgmann-Rauber A."/>
            <person name="Kanno A."/>
            <person name="Yue Z."/>
            <person name="Chen H."/>
            <person name="Li W."/>
            <person name="Chen Y."/>
            <person name="Xu X."/>
            <person name="Zhang Y."/>
            <person name="Luo S."/>
            <person name="Chen H."/>
            <person name="Gao J."/>
            <person name="Mao Z."/>
            <person name="Pires J.C."/>
            <person name="Luo M."/>
            <person name="Kudrna D."/>
            <person name="Wing R.A."/>
            <person name="Meyers B.C."/>
            <person name="Yi K."/>
            <person name="Kong H."/>
            <person name="Lavrijsen P."/>
            <person name="Sunseri F."/>
            <person name="Falavigna A."/>
            <person name="Ye Y."/>
            <person name="Leebens-Mack J.H."/>
            <person name="Chen G."/>
        </authorList>
    </citation>
    <scope>NUCLEOTIDE SEQUENCE [LARGE SCALE GENOMIC DNA]</scope>
    <source>
        <strain evidence="2">cv. DH0086</strain>
    </source>
</reference>
<name>A0A5P1EG06_ASPOF</name>
<organism evidence="1 2">
    <name type="scientific">Asparagus officinalis</name>
    <name type="common">Garden asparagus</name>
    <dbReference type="NCBI Taxonomy" id="4686"/>
    <lineage>
        <taxon>Eukaryota</taxon>
        <taxon>Viridiplantae</taxon>
        <taxon>Streptophyta</taxon>
        <taxon>Embryophyta</taxon>
        <taxon>Tracheophyta</taxon>
        <taxon>Spermatophyta</taxon>
        <taxon>Magnoliopsida</taxon>
        <taxon>Liliopsida</taxon>
        <taxon>Asparagales</taxon>
        <taxon>Asparagaceae</taxon>
        <taxon>Asparagoideae</taxon>
        <taxon>Asparagus</taxon>
    </lineage>
</organism>
<accession>A0A5P1EG06</accession>
<dbReference type="AlphaFoldDB" id="A0A5P1EG06"/>
<evidence type="ECO:0000313" key="1">
    <source>
        <dbReference type="EMBL" id="ONK64836.1"/>
    </source>
</evidence>
<dbReference type="EMBL" id="CM007387">
    <property type="protein sequence ID" value="ONK64836.1"/>
    <property type="molecule type" value="Genomic_DNA"/>
</dbReference>
<gene>
    <name evidence="1" type="ORF">A4U43_C07F30480</name>
</gene>
<dbReference type="Proteomes" id="UP000243459">
    <property type="component" value="Chromosome 7"/>
</dbReference>
<dbReference type="OMA" id="RNESPAY"/>
<dbReference type="Gramene" id="ONK64836">
    <property type="protein sequence ID" value="ONK64836"/>
    <property type="gene ID" value="A4U43_C07F30480"/>
</dbReference>
<keyword evidence="2" id="KW-1185">Reference proteome</keyword>
<sequence length="189" mass="20228">MTSSFDVVGRAPPELLWAGVPHSSHLMALLRASQMQNSNPSPSPNPNSSFILNPVRAKEEGGLIGGGAMMSEPQLPMFRNESPAYHYQQQQNMLLSEAPTSSGIQELYQRLRSSSMNSDHLQVMSNNVSSPGVNANCFPSAVAAPVTAVSVMSTASSIMEPIPLTGGDFGYWNPMMTWPDISTANGAFP</sequence>